<dbReference type="SUPFAM" id="SSF53850">
    <property type="entry name" value="Periplasmic binding protein-like II"/>
    <property type="match status" value="1"/>
</dbReference>
<evidence type="ECO:0000313" key="4">
    <source>
        <dbReference type="EMBL" id="MDT0684122.1"/>
    </source>
</evidence>
<evidence type="ECO:0000256" key="1">
    <source>
        <dbReference type="ARBA" id="ARBA00008520"/>
    </source>
</evidence>
<dbReference type="InterPro" id="IPR026045">
    <property type="entry name" value="Ferric-bd"/>
</dbReference>
<protein>
    <submittedName>
        <fullName evidence="4">Fe(3+) ABC transporter substrate-binding protein</fullName>
    </submittedName>
</protein>
<dbReference type="PANTHER" id="PTHR30006">
    <property type="entry name" value="THIAMINE-BINDING PERIPLASMIC PROTEIN-RELATED"/>
    <property type="match status" value="1"/>
</dbReference>
<dbReference type="PANTHER" id="PTHR30006:SF15">
    <property type="entry name" value="IRON-UTILIZATION PERIPLASMIC PROTEIN"/>
    <property type="match status" value="1"/>
</dbReference>
<gene>
    <name evidence="4" type="ORF">RM543_15660</name>
</gene>
<evidence type="ECO:0000313" key="5">
    <source>
        <dbReference type="Proteomes" id="UP001265259"/>
    </source>
</evidence>
<dbReference type="InterPro" id="IPR006059">
    <property type="entry name" value="SBP"/>
</dbReference>
<dbReference type="PIRSF" id="PIRSF002825">
    <property type="entry name" value="CfbpA"/>
    <property type="match status" value="1"/>
</dbReference>
<name>A0ABU3DKA0_9RHOB</name>
<keyword evidence="5" id="KW-1185">Reference proteome</keyword>
<dbReference type="Pfam" id="PF13416">
    <property type="entry name" value="SBP_bac_8"/>
    <property type="match status" value="1"/>
</dbReference>
<comment type="similarity">
    <text evidence="1">Belongs to the bacterial solute-binding protein 1 family.</text>
</comment>
<evidence type="ECO:0000256" key="3">
    <source>
        <dbReference type="SAM" id="SignalP"/>
    </source>
</evidence>
<feature type="chain" id="PRO_5046904659" evidence="3">
    <location>
        <begin position="23"/>
        <end position="336"/>
    </location>
</feature>
<keyword evidence="2 3" id="KW-0732">Signal</keyword>
<proteinExistence type="inferred from homology"/>
<feature type="signal peptide" evidence="3">
    <location>
        <begin position="1"/>
        <end position="22"/>
    </location>
</feature>
<sequence length="336" mass="37093">MTDIRISVAAILIGSAALPAMAEEVNVYSNRQPELIDPIFETFTEETGIEVNSVYIDTGIEERLRAEGARSPADLAFTVDIGRLDALKQAGVLQPVESDVLDEAIPAAYRDPDRDWFALTTRARAVYASRERVADGEITTYEALADPEWEGRICTRSGLHPYNIALTAGMIEQHGPEFTEDWLRGLKANLARRPQGNDRAQVKAISEGECDISLGNTYYMALMQSDPEQQAWADAVRLVFPTFEEGGTHVNISGVAMTEAAPNRENALRLMEYLATAHGQELYAEINNEYPVNESVSQSETVKSWGSFDADDANLQDLADLRAEAVRLMEIVDFDG</sequence>
<comment type="caution">
    <text evidence="4">The sequence shown here is derived from an EMBL/GenBank/DDBJ whole genome shotgun (WGS) entry which is preliminary data.</text>
</comment>
<accession>A0ABU3DKA0</accession>
<reference evidence="4 5" key="1">
    <citation type="submission" date="2023-09" db="EMBL/GenBank/DDBJ databases">
        <authorList>
            <person name="Rey-Velasco X."/>
        </authorList>
    </citation>
    <scope>NUCLEOTIDE SEQUENCE [LARGE SCALE GENOMIC DNA]</scope>
    <source>
        <strain evidence="4 5">F158</strain>
    </source>
</reference>
<dbReference type="EMBL" id="JAVRHL010000003">
    <property type="protein sequence ID" value="MDT0684122.1"/>
    <property type="molecule type" value="Genomic_DNA"/>
</dbReference>
<dbReference type="CDD" id="cd13542">
    <property type="entry name" value="PBP2_FutA1_ilke"/>
    <property type="match status" value="1"/>
</dbReference>
<dbReference type="Gene3D" id="3.40.190.10">
    <property type="entry name" value="Periplasmic binding protein-like II"/>
    <property type="match status" value="2"/>
</dbReference>
<dbReference type="Proteomes" id="UP001265259">
    <property type="component" value="Unassembled WGS sequence"/>
</dbReference>
<dbReference type="RefSeq" id="WP_311693245.1">
    <property type="nucleotide sequence ID" value="NZ_JAVRHL010000003.1"/>
</dbReference>
<organism evidence="4 5">
    <name type="scientific">Tropicimonas omnivorans</name>
    <dbReference type="NCBI Taxonomy" id="3075590"/>
    <lineage>
        <taxon>Bacteria</taxon>
        <taxon>Pseudomonadati</taxon>
        <taxon>Pseudomonadota</taxon>
        <taxon>Alphaproteobacteria</taxon>
        <taxon>Rhodobacterales</taxon>
        <taxon>Roseobacteraceae</taxon>
        <taxon>Tropicimonas</taxon>
    </lineage>
</organism>
<evidence type="ECO:0000256" key="2">
    <source>
        <dbReference type="ARBA" id="ARBA00022729"/>
    </source>
</evidence>